<protein>
    <submittedName>
        <fullName evidence="7">Cell wall-associated NlpC family hydrolase</fullName>
    </submittedName>
</protein>
<dbReference type="Gene3D" id="3.90.1720.10">
    <property type="entry name" value="endopeptidase domain like (from Nostoc punctiforme)"/>
    <property type="match status" value="1"/>
</dbReference>
<dbReference type="RefSeq" id="WP_110461592.1">
    <property type="nucleotide sequence ID" value="NZ_QKMR01000007.1"/>
</dbReference>
<reference evidence="7 8" key="1">
    <citation type="submission" date="2018-06" db="EMBL/GenBank/DDBJ databases">
        <title>Genomic Encyclopedia of Type Strains, Phase I: the one thousand microbial genomes (KMG-I) project.</title>
        <authorList>
            <person name="Kyrpides N."/>
        </authorList>
    </citation>
    <scope>NUCLEOTIDE SEQUENCE [LARGE SCALE GENOMIC DNA]</scope>
    <source>
        <strain evidence="7 8">DSM 19573</strain>
    </source>
</reference>
<proteinExistence type="inferred from homology"/>
<evidence type="ECO:0000313" key="8">
    <source>
        <dbReference type="Proteomes" id="UP000248132"/>
    </source>
</evidence>
<dbReference type="EMBL" id="QKMR01000007">
    <property type="protein sequence ID" value="PYG88210.1"/>
    <property type="molecule type" value="Genomic_DNA"/>
</dbReference>
<dbReference type="InterPro" id="IPR051202">
    <property type="entry name" value="Peptidase_C40"/>
</dbReference>
<evidence type="ECO:0000256" key="1">
    <source>
        <dbReference type="ARBA" id="ARBA00007074"/>
    </source>
</evidence>
<dbReference type="Proteomes" id="UP000248132">
    <property type="component" value="Unassembled WGS sequence"/>
</dbReference>
<dbReference type="PANTHER" id="PTHR47053:SF1">
    <property type="entry name" value="MUREIN DD-ENDOPEPTIDASE MEPH-RELATED"/>
    <property type="match status" value="1"/>
</dbReference>
<feature type="compositionally biased region" description="Low complexity" evidence="5">
    <location>
        <begin position="75"/>
        <end position="153"/>
    </location>
</feature>
<gene>
    <name evidence="7" type="ORF">LY28_01546</name>
</gene>
<comment type="caution">
    <text evidence="7">The sequence shown here is derived from an EMBL/GenBank/DDBJ whole genome shotgun (WGS) entry which is preliminary data.</text>
</comment>
<evidence type="ECO:0000256" key="3">
    <source>
        <dbReference type="ARBA" id="ARBA00022801"/>
    </source>
</evidence>
<keyword evidence="8" id="KW-1185">Reference proteome</keyword>
<dbReference type="SUPFAM" id="SSF54001">
    <property type="entry name" value="Cysteine proteinases"/>
    <property type="match status" value="1"/>
</dbReference>
<dbReference type="AlphaFoldDB" id="A0A318XZ63"/>
<accession>A0A318XZ63</accession>
<keyword evidence="2" id="KW-0645">Protease</keyword>
<name>A0A318XZ63_9FIRM</name>
<evidence type="ECO:0000256" key="5">
    <source>
        <dbReference type="SAM" id="MobiDB-lite"/>
    </source>
</evidence>
<sequence>MNKKLLSTFLALSICAAAIIPIYKHLELNSSNSSISAASELEQLNPEKLEALTDDVKLSKSESTENITSEKKAAAENTSGSAASNSSTNKAVTSSKSSTENKTTANTAKSKASTSSSSESAAKATTNKAASSSSSSTKSTSSNRGTTSSATSSKASAVISTAKSLLGVPYVWGGASPSGFDCSGFTQYVLGKNGITVPRTAAEQYKSGTSVSKSNLRVGDLVFFTTYKEGPSHLGFYLGNGNFIHASSSKGVTISSLSSDYYSSRYIGARRVIN</sequence>
<dbReference type="Pfam" id="PF00877">
    <property type="entry name" value="NLPC_P60"/>
    <property type="match status" value="1"/>
</dbReference>
<dbReference type="GO" id="GO:0008234">
    <property type="term" value="F:cysteine-type peptidase activity"/>
    <property type="evidence" value="ECO:0007669"/>
    <property type="project" value="UniProtKB-KW"/>
</dbReference>
<evidence type="ECO:0000313" key="7">
    <source>
        <dbReference type="EMBL" id="PYG88210.1"/>
    </source>
</evidence>
<feature type="domain" description="NlpC/P60" evidence="6">
    <location>
        <begin position="152"/>
        <end position="273"/>
    </location>
</feature>
<dbReference type="InterPro" id="IPR000064">
    <property type="entry name" value="NLP_P60_dom"/>
</dbReference>
<dbReference type="InterPro" id="IPR038765">
    <property type="entry name" value="Papain-like_cys_pep_sf"/>
</dbReference>
<evidence type="ECO:0000256" key="2">
    <source>
        <dbReference type="ARBA" id="ARBA00022670"/>
    </source>
</evidence>
<comment type="similarity">
    <text evidence="1">Belongs to the peptidase C40 family.</text>
</comment>
<feature type="compositionally biased region" description="Basic and acidic residues" evidence="5">
    <location>
        <begin position="55"/>
        <end position="74"/>
    </location>
</feature>
<evidence type="ECO:0000259" key="6">
    <source>
        <dbReference type="PROSITE" id="PS51935"/>
    </source>
</evidence>
<dbReference type="PROSITE" id="PS51935">
    <property type="entry name" value="NLPC_P60"/>
    <property type="match status" value="1"/>
</dbReference>
<feature type="region of interest" description="Disordered" evidence="5">
    <location>
        <begin position="55"/>
        <end position="153"/>
    </location>
</feature>
<keyword evidence="4" id="KW-0788">Thiol protease</keyword>
<evidence type="ECO:0000256" key="4">
    <source>
        <dbReference type="ARBA" id="ARBA00022807"/>
    </source>
</evidence>
<dbReference type="GO" id="GO:0006508">
    <property type="term" value="P:proteolysis"/>
    <property type="evidence" value="ECO:0007669"/>
    <property type="project" value="UniProtKB-KW"/>
</dbReference>
<dbReference type="PANTHER" id="PTHR47053">
    <property type="entry name" value="MUREIN DD-ENDOPEPTIDASE MEPH-RELATED"/>
    <property type="match status" value="1"/>
</dbReference>
<organism evidence="7 8">
    <name type="scientific">Ruminiclostridium sufflavum DSM 19573</name>
    <dbReference type="NCBI Taxonomy" id="1121337"/>
    <lineage>
        <taxon>Bacteria</taxon>
        <taxon>Bacillati</taxon>
        <taxon>Bacillota</taxon>
        <taxon>Clostridia</taxon>
        <taxon>Eubacteriales</taxon>
        <taxon>Oscillospiraceae</taxon>
        <taxon>Ruminiclostridium</taxon>
    </lineage>
</organism>
<keyword evidence="3 7" id="KW-0378">Hydrolase</keyword>
<dbReference type="OrthoDB" id="9808890at2"/>